<evidence type="ECO:0000313" key="1">
    <source>
        <dbReference type="EMBL" id="TFD80852.1"/>
    </source>
</evidence>
<protein>
    <submittedName>
        <fullName evidence="1">Uncharacterized protein</fullName>
    </submittedName>
</protein>
<organism evidence="1 2">
    <name type="scientific">Cryobacterium psychrophilum</name>
    <dbReference type="NCBI Taxonomy" id="41988"/>
    <lineage>
        <taxon>Bacteria</taxon>
        <taxon>Bacillati</taxon>
        <taxon>Actinomycetota</taxon>
        <taxon>Actinomycetes</taxon>
        <taxon>Micrococcales</taxon>
        <taxon>Microbacteriaceae</taxon>
        <taxon>Cryobacterium</taxon>
    </lineage>
</organism>
<dbReference type="Proteomes" id="UP000298218">
    <property type="component" value="Unassembled WGS sequence"/>
</dbReference>
<sequence length="153" mass="17090">MADMTPAIALQLEEVGIYAPSHLNELDRRLVAALDRTAISGRGAQLVAMQWVFGWDMGRAGKEFADAKAAYEVLTAMHEVKFRDAGERSGEMCGKRAAALPDVNAANLRYRLAEQLERLARKRLDTIKNQIEVWRSMNANEREADRVHAHVGT</sequence>
<accession>A0A4Y8KR82</accession>
<reference evidence="1 2" key="1">
    <citation type="submission" date="2019-03" db="EMBL/GenBank/DDBJ databases">
        <title>Genomics of glacier-inhabiting Cryobacterium strains.</title>
        <authorList>
            <person name="Liu Q."/>
            <person name="Xin Y.-H."/>
        </authorList>
    </citation>
    <scope>NUCLEOTIDE SEQUENCE [LARGE SCALE GENOMIC DNA]</scope>
    <source>
        <strain evidence="1 2">CGMCC 1.4292</strain>
    </source>
</reference>
<gene>
    <name evidence="1" type="ORF">E3T53_04305</name>
</gene>
<comment type="caution">
    <text evidence="1">The sequence shown here is derived from an EMBL/GenBank/DDBJ whole genome shotgun (WGS) entry which is preliminary data.</text>
</comment>
<keyword evidence="2" id="KW-1185">Reference proteome</keyword>
<name>A0A4Y8KR82_9MICO</name>
<dbReference type="RefSeq" id="WP_134173882.1">
    <property type="nucleotide sequence ID" value="NZ_SODI01000001.1"/>
</dbReference>
<evidence type="ECO:0000313" key="2">
    <source>
        <dbReference type="Proteomes" id="UP000298218"/>
    </source>
</evidence>
<proteinExistence type="predicted"/>
<dbReference type="EMBL" id="SOHQ01000013">
    <property type="protein sequence ID" value="TFD80852.1"/>
    <property type="molecule type" value="Genomic_DNA"/>
</dbReference>
<dbReference type="AlphaFoldDB" id="A0A4Y8KR82"/>